<dbReference type="Gene3D" id="3.30.450.20">
    <property type="entry name" value="PAS domain"/>
    <property type="match status" value="1"/>
</dbReference>
<dbReference type="InterPro" id="IPR017181">
    <property type="entry name" value="Sig_transdc_His_kin_CHASE2"/>
</dbReference>
<dbReference type="Gene3D" id="1.10.287.130">
    <property type="match status" value="1"/>
</dbReference>
<evidence type="ECO:0000256" key="1">
    <source>
        <dbReference type="ARBA" id="ARBA00000085"/>
    </source>
</evidence>
<dbReference type="Proteomes" id="UP000078090">
    <property type="component" value="Unassembled WGS sequence"/>
</dbReference>
<dbReference type="AlphaFoldDB" id="A0A177LU21"/>
<sequence>MATRHFEKSLIVTLLIVLTVGLSYTDALWRFDRWIYDAQLKLLATPASKDIVIIEVDQKSLQKLGRWPWPRDIHARLLETLAPTKPKAIGLDFIFSEADRQHPELDARLSRALAGNGQVVLPVIIEHNGNKIVETLPLPDYAKHSVLGHANVDLDKDGISRSVLLQLSLGDSQWSAMPLAIYALSHPEILTDLPGLRTEPSQEGVHGDYRVWLPFFAPGSDFVRVSYLDVLSGAVSGQIFTDKYVLVGLTASGIERDLPAPLAVGDRPMSGVDFVAAGLDGLIKQTLWQPLPGHWQFLLSLAIAGVAIKISTCFSLRWLALAVSVLSMAILLFCLALLHTSHYWFAPSVALLVLILSYPLRSWRHFEKLIQSLFAERKRAYITLNAIVDGVIATDSKGSIEYMNAAALDIIGSKRPKTASQNIDDIFSLEIDGKPHRIAELIQQSVINQGPLKISNTRLSISDHYAMNANLTIAPLIGSRGTLMGTVLTINDIGERMLMAKMLLKKAEEQTVMRELINRTEQVSLAKSQFLSQMSHELRTPLNAIIGFAQLMQMDDPEHPLAETHLDSVNEILKAGLHLLGLINELLDLAKIESGKISVNIGSIHLAELIKDCQTLITPLVQNKGLELIVDNPLPEDIELKADPKRAKQILLNFLSNAVKYNRPNGSINLSSRQVDDSRVRISITDTGNGLAEQQQQLLFQSFQRLGADNNDIEGTGIGLAITKQLAELMHGNVGVSSTPGVGSTFWVELLIR</sequence>
<feature type="domain" description="PAS" evidence="9">
    <location>
        <begin position="376"/>
        <end position="449"/>
    </location>
</feature>
<dbReference type="OrthoDB" id="9806704at2"/>
<dbReference type="InterPro" id="IPR036097">
    <property type="entry name" value="HisK_dim/P_sf"/>
</dbReference>
<feature type="transmembrane region" description="Helical" evidence="7">
    <location>
        <begin position="344"/>
        <end position="360"/>
    </location>
</feature>
<dbReference type="SUPFAM" id="SSF55785">
    <property type="entry name" value="PYP-like sensor domain (PAS domain)"/>
    <property type="match status" value="1"/>
</dbReference>
<dbReference type="InterPro" id="IPR005467">
    <property type="entry name" value="His_kinase_dom"/>
</dbReference>
<dbReference type="CDD" id="cd00130">
    <property type="entry name" value="PAS"/>
    <property type="match status" value="1"/>
</dbReference>
<evidence type="ECO:0000256" key="6">
    <source>
        <dbReference type="ARBA" id="ARBA00023012"/>
    </source>
</evidence>
<dbReference type="Pfam" id="PF13426">
    <property type="entry name" value="PAS_9"/>
    <property type="match status" value="1"/>
</dbReference>
<evidence type="ECO:0000259" key="8">
    <source>
        <dbReference type="PROSITE" id="PS50109"/>
    </source>
</evidence>
<dbReference type="RefSeq" id="WP_064010663.1">
    <property type="nucleotide sequence ID" value="NZ_LUUG01000128.1"/>
</dbReference>
<evidence type="ECO:0000256" key="5">
    <source>
        <dbReference type="ARBA" id="ARBA00022777"/>
    </source>
</evidence>
<evidence type="ECO:0000313" key="11">
    <source>
        <dbReference type="Proteomes" id="UP000078090"/>
    </source>
</evidence>
<dbReference type="InterPro" id="IPR007890">
    <property type="entry name" value="CHASE2"/>
</dbReference>
<dbReference type="Pfam" id="PF05226">
    <property type="entry name" value="CHASE2"/>
    <property type="match status" value="1"/>
</dbReference>
<dbReference type="GO" id="GO:0000155">
    <property type="term" value="F:phosphorelay sensor kinase activity"/>
    <property type="evidence" value="ECO:0007669"/>
    <property type="project" value="InterPro"/>
</dbReference>
<name>A0A177LU21_METMH</name>
<dbReference type="PANTHER" id="PTHR43711">
    <property type="entry name" value="TWO-COMPONENT HISTIDINE KINASE"/>
    <property type="match status" value="1"/>
</dbReference>
<dbReference type="InterPro" id="IPR035965">
    <property type="entry name" value="PAS-like_dom_sf"/>
</dbReference>
<keyword evidence="7" id="KW-1133">Transmembrane helix</keyword>
<dbReference type="SMART" id="SM00387">
    <property type="entry name" value="HATPase_c"/>
    <property type="match status" value="1"/>
</dbReference>
<keyword evidence="3" id="KW-0597">Phosphoprotein</keyword>
<dbReference type="InterPro" id="IPR000014">
    <property type="entry name" value="PAS"/>
</dbReference>
<dbReference type="SUPFAM" id="SSF55874">
    <property type="entry name" value="ATPase domain of HSP90 chaperone/DNA topoisomerase II/histidine kinase"/>
    <property type="match status" value="1"/>
</dbReference>
<dbReference type="PANTHER" id="PTHR43711:SF26">
    <property type="entry name" value="SENSOR HISTIDINE KINASE RCSC"/>
    <property type="match status" value="1"/>
</dbReference>
<evidence type="ECO:0000256" key="2">
    <source>
        <dbReference type="ARBA" id="ARBA00012438"/>
    </source>
</evidence>
<accession>A0A177LU21</accession>
<dbReference type="SMART" id="SM00388">
    <property type="entry name" value="HisKA"/>
    <property type="match status" value="1"/>
</dbReference>
<dbReference type="PIRSF" id="PIRSF037347">
    <property type="entry name" value="STHK_CHASE2_PAS_prd"/>
    <property type="match status" value="1"/>
</dbReference>
<keyword evidence="7" id="KW-0812">Transmembrane</keyword>
<reference evidence="10 11" key="1">
    <citation type="submission" date="2016-03" db="EMBL/GenBank/DDBJ databases">
        <authorList>
            <person name="Ploux O."/>
        </authorList>
    </citation>
    <scope>NUCLEOTIDE SEQUENCE [LARGE SCALE GENOMIC DNA]</scope>
    <source>
        <strain evidence="10 11">R-45363</strain>
    </source>
</reference>
<dbReference type="InterPro" id="IPR050736">
    <property type="entry name" value="Sensor_HK_Regulatory"/>
</dbReference>
<comment type="catalytic activity">
    <reaction evidence="1">
        <text>ATP + protein L-histidine = ADP + protein N-phospho-L-histidine.</text>
        <dbReference type="EC" id="2.7.13.3"/>
    </reaction>
</comment>
<evidence type="ECO:0000259" key="9">
    <source>
        <dbReference type="PROSITE" id="PS50112"/>
    </source>
</evidence>
<dbReference type="InterPro" id="IPR036890">
    <property type="entry name" value="HATPase_C_sf"/>
</dbReference>
<dbReference type="InterPro" id="IPR004358">
    <property type="entry name" value="Sig_transdc_His_kin-like_C"/>
</dbReference>
<evidence type="ECO:0000313" key="10">
    <source>
        <dbReference type="EMBL" id="OAH96763.1"/>
    </source>
</evidence>
<dbReference type="Pfam" id="PF00512">
    <property type="entry name" value="HisKA"/>
    <property type="match status" value="1"/>
</dbReference>
<dbReference type="Pfam" id="PF02518">
    <property type="entry name" value="HATPase_c"/>
    <property type="match status" value="1"/>
</dbReference>
<keyword evidence="7" id="KW-0472">Membrane</keyword>
<dbReference type="InterPro" id="IPR003594">
    <property type="entry name" value="HATPase_dom"/>
</dbReference>
<keyword evidence="5" id="KW-0418">Kinase</keyword>
<dbReference type="SMART" id="SM01080">
    <property type="entry name" value="CHASE2"/>
    <property type="match status" value="1"/>
</dbReference>
<gene>
    <name evidence="10" type="ORF">A1332_04895</name>
</gene>
<proteinExistence type="predicted"/>
<dbReference type="PRINTS" id="PR00344">
    <property type="entry name" value="BCTRLSENSOR"/>
</dbReference>
<comment type="caution">
    <text evidence="10">The sequence shown here is derived from an EMBL/GenBank/DDBJ whole genome shotgun (WGS) entry which is preliminary data.</text>
</comment>
<evidence type="ECO:0000256" key="4">
    <source>
        <dbReference type="ARBA" id="ARBA00022679"/>
    </source>
</evidence>
<evidence type="ECO:0000256" key="3">
    <source>
        <dbReference type="ARBA" id="ARBA00022553"/>
    </source>
</evidence>
<organism evidence="10 11">
    <name type="scientific">Methylomonas methanica</name>
    <dbReference type="NCBI Taxonomy" id="421"/>
    <lineage>
        <taxon>Bacteria</taxon>
        <taxon>Pseudomonadati</taxon>
        <taxon>Pseudomonadota</taxon>
        <taxon>Gammaproteobacteria</taxon>
        <taxon>Methylococcales</taxon>
        <taxon>Methylococcaceae</taxon>
        <taxon>Methylomonas</taxon>
    </lineage>
</organism>
<keyword evidence="6" id="KW-0902">Two-component regulatory system</keyword>
<feature type="domain" description="Histidine kinase" evidence="8">
    <location>
        <begin position="533"/>
        <end position="753"/>
    </location>
</feature>
<dbReference type="PROSITE" id="PS50112">
    <property type="entry name" value="PAS"/>
    <property type="match status" value="1"/>
</dbReference>
<dbReference type="EMBL" id="LUUG01000128">
    <property type="protein sequence ID" value="OAH96763.1"/>
    <property type="molecule type" value="Genomic_DNA"/>
</dbReference>
<dbReference type="PROSITE" id="PS50109">
    <property type="entry name" value="HIS_KIN"/>
    <property type="match status" value="1"/>
</dbReference>
<feature type="transmembrane region" description="Helical" evidence="7">
    <location>
        <begin position="318"/>
        <end position="338"/>
    </location>
</feature>
<dbReference type="InterPro" id="IPR003661">
    <property type="entry name" value="HisK_dim/P_dom"/>
</dbReference>
<dbReference type="CDD" id="cd00082">
    <property type="entry name" value="HisKA"/>
    <property type="match status" value="1"/>
</dbReference>
<dbReference type="EC" id="2.7.13.3" evidence="2"/>
<keyword evidence="4" id="KW-0808">Transferase</keyword>
<protein>
    <recommendedName>
        <fullName evidence="2">histidine kinase</fullName>
        <ecNumber evidence="2">2.7.13.3</ecNumber>
    </recommendedName>
</protein>
<dbReference type="Gene3D" id="3.30.565.10">
    <property type="entry name" value="Histidine kinase-like ATPase, C-terminal domain"/>
    <property type="match status" value="1"/>
</dbReference>
<evidence type="ECO:0000256" key="7">
    <source>
        <dbReference type="SAM" id="Phobius"/>
    </source>
</evidence>
<dbReference type="SUPFAM" id="SSF47384">
    <property type="entry name" value="Homodimeric domain of signal transducing histidine kinase"/>
    <property type="match status" value="1"/>
</dbReference>